<sequence>MNFPKGGNNKGKKPMLGNNVPNPCSECGRSHGGRPCFFRQSVCYNCGEHGHFAKDCSQPKKTGDGAKPRTKGRVFTLKGNEAYEYDELIACIGLINGKSLSVLFDSGATHSIINSECVKKLILLVATLPFDLAISTPTGECVVTSLICLNCLIIVENRSFNVDLICMNLTVKEMRRKFKE</sequence>
<keyword evidence="1" id="KW-0863">Zinc-finger</keyword>
<dbReference type="AlphaFoldDB" id="A0A835CHN2"/>
<keyword evidence="4" id="KW-1185">Reference proteome</keyword>
<dbReference type="GO" id="GO:0004190">
    <property type="term" value="F:aspartic-type endopeptidase activity"/>
    <property type="evidence" value="ECO:0007669"/>
    <property type="project" value="InterPro"/>
</dbReference>
<dbReference type="PANTHER" id="PTHR15503">
    <property type="entry name" value="LDOC1 RELATED"/>
    <property type="match status" value="1"/>
</dbReference>
<dbReference type="PANTHER" id="PTHR15503:SF45">
    <property type="entry name" value="RNA-DIRECTED DNA POLYMERASE HOMOLOG"/>
    <property type="match status" value="1"/>
</dbReference>
<comment type="caution">
    <text evidence="3">The sequence shown here is derived from an EMBL/GenBank/DDBJ whole genome shotgun (WGS) entry which is preliminary data.</text>
</comment>
<organism evidence="3 4">
    <name type="scientific">Senna tora</name>
    <dbReference type="NCBI Taxonomy" id="362788"/>
    <lineage>
        <taxon>Eukaryota</taxon>
        <taxon>Viridiplantae</taxon>
        <taxon>Streptophyta</taxon>
        <taxon>Embryophyta</taxon>
        <taxon>Tracheophyta</taxon>
        <taxon>Spermatophyta</taxon>
        <taxon>Magnoliopsida</taxon>
        <taxon>eudicotyledons</taxon>
        <taxon>Gunneridae</taxon>
        <taxon>Pentapetalae</taxon>
        <taxon>rosids</taxon>
        <taxon>fabids</taxon>
        <taxon>Fabales</taxon>
        <taxon>Fabaceae</taxon>
        <taxon>Caesalpinioideae</taxon>
        <taxon>Cassia clade</taxon>
        <taxon>Senna</taxon>
    </lineage>
</organism>
<dbReference type="CDD" id="cd00303">
    <property type="entry name" value="retropepsin_like"/>
    <property type="match status" value="1"/>
</dbReference>
<dbReference type="PROSITE" id="PS50158">
    <property type="entry name" value="ZF_CCHC"/>
    <property type="match status" value="1"/>
</dbReference>
<dbReference type="GO" id="GO:0008270">
    <property type="term" value="F:zinc ion binding"/>
    <property type="evidence" value="ECO:0007669"/>
    <property type="project" value="UniProtKB-KW"/>
</dbReference>
<evidence type="ECO:0000256" key="1">
    <source>
        <dbReference type="PROSITE-ProRule" id="PRU00047"/>
    </source>
</evidence>
<evidence type="ECO:0000259" key="2">
    <source>
        <dbReference type="PROSITE" id="PS50158"/>
    </source>
</evidence>
<gene>
    <name evidence="3" type="ORF">G2W53_004039</name>
</gene>
<dbReference type="SMART" id="SM00343">
    <property type="entry name" value="ZnF_C2HC"/>
    <property type="match status" value="1"/>
</dbReference>
<feature type="domain" description="CCHC-type" evidence="2">
    <location>
        <begin position="43"/>
        <end position="58"/>
    </location>
</feature>
<name>A0A835CHN2_9FABA</name>
<dbReference type="Gene3D" id="2.40.70.10">
    <property type="entry name" value="Acid Proteases"/>
    <property type="match status" value="1"/>
</dbReference>
<dbReference type="SUPFAM" id="SSF50630">
    <property type="entry name" value="Acid proteases"/>
    <property type="match status" value="1"/>
</dbReference>
<keyword evidence="1" id="KW-0862">Zinc</keyword>
<dbReference type="InterPro" id="IPR036875">
    <property type="entry name" value="Znf_CCHC_sf"/>
</dbReference>
<dbReference type="Pfam" id="PF00098">
    <property type="entry name" value="zf-CCHC"/>
    <property type="match status" value="1"/>
</dbReference>
<dbReference type="Proteomes" id="UP000634136">
    <property type="component" value="Unassembled WGS sequence"/>
</dbReference>
<dbReference type="InterPro" id="IPR001878">
    <property type="entry name" value="Znf_CCHC"/>
</dbReference>
<dbReference type="PROSITE" id="PS00141">
    <property type="entry name" value="ASP_PROTEASE"/>
    <property type="match status" value="1"/>
</dbReference>
<dbReference type="GO" id="GO:0003676">
    <property type="term" value="F:nucleic acid binding"/>
    <property type="evidence" value="ECO:0007669"/>
    <property type="project" value="InterPro"/>
</dbReference>
<dbReference type="Gene3D" id="4.10.60.10">
    <property type="entry name" value="Zinc finger, CCHC-type"/>
    <property type="match status" value="1"/>
</dbReference>
<reference evidence="3" key="1">
    <citation type="submission" date="2020-09" db="EMBL/GenBank/DDBJ databases">
        <title>Genome-Enabled Discovery of Anthraquinone Biosynthesis in Senna tora.</title>
        <authorList>
            <person name="Kang S.-H."/>
            <person name="Pandey R.P."/>
            <person name="Lee C.-M."/>
            <person name="Sim J.-S."/>
            <person name="Jeong J.-T."/>
            <person name="Choi B.-S."/>
            <person name="Jung M."/>
            <person name="Ginzburg D."/>
            <person name="Zhao K."/>
            <person name="Won S.Y."/>
            <person name="Oh T.-J."/>
            <person name="Yu Y."/>
            <person name="Kim N.-H."/>
            <person name="Lee O.R."/>
            <person name="Lee T.-H."/>
            <person name="Bashyal P."/>
            <person name="Kim T.-S."/>
            <person name="Lee W.-H."/>
            <person name="Kawkins C."/>
            <person name="Kim C.-K."/>
            <person name="Kim J.S."/>
            <person name="Ahn B.O."/>
            <person name="Rhee S.Y."/>
            <person name="Sohng J.K."/>
        </authorList>
    </citation>
    <scope>NUCLEOTIDE SEQUENCE</scope>
    <source>
        <tissue evidence="3">Leaf</tissue>
    </source>
</reference>
<dbReference type="SUPFAM" id="SSF57756">
    <property type="entry name" value="Retrovirus zinc finger-like domains"/>
    <property type="match status" value="1"/>
</dbReference>
<dbReference type="InterPro" id="IPR001969">
    <property type="entry name" value="Aspartic_peptidase_AS"/>
</dbReference>
<dbReference type="Pfam" id="PF08284">
    <property type="entry name" value="RVP_2"/>
    <property type="match status" value="1"/>
</dbReference>
<dbReference type="GO" id="GO:0006508">
    <property type="term" value="P:proteolysis"/>
    <property type="evidence" value="ECO:0007669"/>
    <property type="project" value="InterPro"/>
</dbReference>
<dbReference type="InterPro" id="IPR032567">
    <property type="entry name" value="RTL1-rel"/>
</dbReference>
<keyword evidence="1" id="KW-0479">Metal-binding</keyword>
<protein>
    <submittedName>
        <fullName evidence="3">Retrotransposable element Tf2</fullName>
    </submittedName>
</protein>
<evidence type="ECO:0000313" key="4">
    <source>
        <dbReference type="Proteomes" id="UP000634136"/>
    </source>
</evidence>
<dbReference type="EMBL" id="JAAIUW010000002">
    <property type="protein sequence ID" value="KAF7841741.1"/>
    <property type="molecule type" value="Genomic_DNA"/>
</dbReference>
<accession>A0A835CHN2</accession>
<evidence type="ECO:0000313" key="3">
    <source>
        <dbReference type="EMBL" id="KAF7841741.1"/>
    </source>
</evidence>
<proteinExistence type="predicted"/>
<dbReference type="InterPro" id="IPR021109">
    <property type="entry name" value="Peptidase_aspartic_dom_sf"/>
</dbReference>
<dbReference type="OrthoDB" id="1436782at2759"/>